<dbReference type="EMBL" id="GGEC01083683">
    <property type="protein sequence ID" value="MBX64167.1"/>
    <property type="molecule type" value="Transcribed_RNA"/>
</dbReference>
<accession>A0A2P2QB76</accession>
<organism evidence="1">
    <name type="scientific">Rhizophora mucronata</name>
    <name type="common">Asiatic mangrove</name>
    <dbReference type="NCBI Taxonomy" id="61149"/>
    <lineage>
        <taxon>Eukaryota</taxon>
        <taxon>Viridiplantae</taxon>
        <taxon>Streptophyta</taxon>
        <taxon>Embryophyta</taxon>
        <taxon>Tracheophyta</taxon>
        <taxon>Spermatophyta</taxon>
        <taxon>Magnoliopsida</taxon>
        <taxon>eudicotyledons</taxon>
        <taxon>Gunneridae</taxon>
        <taxon>Pentapetalae</taxon>
        <taxon>rosids</taxon>
        <taxon>fabids</taxon>
        <taxon>Malpighiales</taxon>
        <taxon>Rhizophoraceae</taxon>
        <taxon>Rhizophora</taxon>
    </lineage>
</organism>
<dbReference type="AlphaFoldDB" id="A0A2P2QB76"/>
<name>A0A2P2QB76_RHIMU</name>
<sequence>MISFSDIVSAETLLSLLYSGDITFNKDAPRHSCMFFSPCCCTVYM</sequence>
<proteinExistence type="predicted"/>
<protein>
    <submittedName>
        <fullName evidence="1">Uncharacterized protein</fullName>
    </submittedName>
</protein>
<reference evidence="1" key="1">
    <citation type="submission" date="2018-02" db="EMBL/GenBank/DDBJ databases">
        <title>Rhizophora mucronata_Transcriptome.</title>
        <authorList>
            <person name="Meera S.P."/>
            <person name="Sreeshan A."/>
            <person name="Augustine A."/>
        </authorList>
    </citation>
    <scope>NUCLEOTIDE SEQUENCE</scope>
    <source>
        <tissue evidence="1">Leaf</tissue>
    </source>
</reference>
<evidence type="ECO:0000313" key="1">
    <source>
        <dbReference type="EMBL" id="MBX64167.1"/>
    </source>
</evidence>